<dbReference type="PROSITE" id="PS01227">
    <property type="entry name" value="UPF0012"/>
    <property type="match status" value="1"/>
</dbReference>
<evidence type="ECO:0000256" key="2">
    <source>
        <dbReference type="ARBA" id="ARBA00022801"/>
    </source>
</evidence>
<dbReference type="SUPFAM" id="SSF56317">
    <property type="entry name" value="Carbon-nitrogen hydrolase"/>
    <property type="match status" value="1"/>
</dbReference>
<dbReference type="Pfam" id="PF00795">
    <property type="entry name" value="CN_hydrolase"/>
    <property type="match status" value="1"/>
</dbReference>
<feature type="domain" description="CN hydrolase" evidence="3">
    <location>
        <begin position="4"/>
        <end position="253"/>
    </location>
</feature>
<dbReference type="RefSeq" id="WP_045356550.1">
    <property type="nucleotide sequence ID" value="NZ_BBPA01000003.1"/>
</dbReference>
<name>A0A0A1VP30_MICAE</name>
<dbReference type="EMBL" id="BBPA01000003">
    <property type="protein sequence ID" value="GAL91502.1"/>
    <property type="molecule type" value="Genomic_DNA"/>
</dbReference>
<sequence length="272" mass="29820">MKSYLAAAIQMTSQPDLEKNLAAAEELIELAVGKGAELIGLPENFAFMGAESDKIAQSETIARKADKFLRTMAQRFQVTILGGGFPVPVTGIPDKAYNTAILVDGNGAELARYQKVHLFDVNVPDGNTYQESSTVMAGIDLPPIYGSDSLGKIGLSICYDVRFPELYRYLSRQGADVLFVPAAFTAFTGKDHWKVLLQARAIENTCYIIAPAQTGNNYERRYTHGHAMIIDPWGVVLADAGEEAGVAIAEINPQRLQQVRRQMPSLQHRVFV</sequence>
<comment type="caution">
    <text evidence="4">The sequence shown here is derived from an EMBL/GenBank/DDBJ whole genome shotgun (WGS) entry which is preliminary data.</text>
</comment>
<dbReference type="PANTHER" id="PTHR23088">
    <property type="entry name" value="NITRILASE-RELATED"/>
    <property type="match status" value="1"/>
</dbReference>
<dbReference type="GO" id="GO:0016811">
    <property type="term" value="F:hydrolase activity, acting on carbon-nitrogen (but not peptide) bonds, in linear amides"/>
    <property type="evidence" value="ECO:0007669"/>
    <property type="project" value="InterPro"/>
</dbReference>
<evidence type="ECO:0000259" key="3">
    <source>
        <dbReference type="PROSITE" id="PS50263"/>
    </source>
</evidence>
<dbReference type="AlphaFoldDB" id="A0A0A1VP30"/>
<dbReference type="PROSITE" id="PS50263">
    <property type="entry name" value="CN_HYDROLASE"/>
    <property type="match status" value="1"/>
</dbReference>
<dbReference type="InterPro" id="IPR036526">
    <property type="entry name" value="C-N_Hydrolase_sf"/>
</dbReference>
<dbReference type="Proteomes" id="UP000030321">
    <property type="component" value="Unassembled WGS sequence"/>
</dbReference>
<keyword evidence="2 4" id="KW-0378">Hydrolase</keyword>
<evidence type="ECO:0000313" key="4">
    <source>
        <dbReference type="EMBL" id="GAL91502.1"/>
    </source>
</evidence>
<proteinExistence type="inferred from homology"/>
<dbReference type="InterPro" id="IPR003010">
    <property type="entry name" value="C-N_Hydrolase"/>
</dbReference>
<dbReference type="PANTHER" id="PTHR23088:SF27">
    <property type="entry name" value="DEAMINATED GLUTATHIONE AMIDASE"/>
    <property type="match status" value="1"/>
</dbReference>
<comment type="similarity">
    <text evidence="1">Belongs to the carbon-nitrogen hydrolase superfamily. NIT1/NIT2 family.</text>
</comment>
<protein>
    <submittedName>
        <fullName evidence="4">Predicted amidohydrolase</fullName>
    </submittedName>
</protein>
<dbReference type="CDD" id="cd07572">
    <property type="entry name" value="nit"/>
    <property type="match status" value="1"/>
</dbReference>
<accession>A0A0A1VP30</accession>
<evidence type="ECO:0000256" key="1">
    <source>
        <dbReference type="ARBA" id="ARBA00010613"/>
    </source>
</evidence>
<gene>
    <name evidence="4" type="ORF">N44_01510</name>
</gene>
<dbReference type="InterPro" id="IPR045254">
    <property type="entry name" value="Nit1/2_C-N_Hydrolase"/>
</dbReference>
<organism evidence="4 5">
    <name type="scientific">Microcystis aeruginosa NIES-44</name>
    <dbReference type="NCBI Taxonomy" id="449439"/>
    <lineage>
        <taxon>Bacteria</taxon>
        <taxon>Bacillati</taxon>
        <taxon>Cyanobacteriota</taxon>
        <taxon>Cyanophyceae</taxon>
        <taxon>Oscillatoriophycideae</taxon>
        <taxon>Chroococcales</taxon>
        <taxon>Microcystaceae</taxon>
        <taxon>Microcystis</taxon>
    </lineage>
</organism>
<dbReference type="Gene3D" id="3.60.110.10">
    <property type="entry name" value="Carbon-nitrogen hydrolase"/>
    <property type="match status" value="1"/>
</dbReference>
<evidence type="ECO:0000313" key="5">
    <source>
        <dbReference type="Proteomes" id="UP000030321"/>
    </source>
</evidence>
<reference evidence="5" key="1">
    <citation type="journal article" date="2015" name="Genome">
        <title>Whole Genome Sequence of the Non-Microcystin-Producing Microcystis aeruginosa Strain NIES-44.</title>
        <authorList>
            <person name="Okano K."/>
            <person name="Miyata N."/>
            <person name="Ozaki Y."/>
        </authorList>
    </citation>
    <scope>NUCLEOTIDE SEQUENCE [LARGE SCALE GENOMIC DNA]</scope>
    <source>
        <strain evidence="5">NIES-44</strain>
    </source>
</reference>
<dbReference type="InterPro" id="IPR001110">
    <property type="entry name" value="UPF0012_CS"/>
</dbReference>